<proteinExistence type="predicted"/>
<dbReference type="AlphaFoldDB" id="A0A117NPM5"/>
<sequence>MAERSLDHLKIEGGLFINSPYTLSHPPSPLSTSISQVVLDNNPLNQIQNFKSPSNIHPHTPNVPRSITAHERACRKTSTTATKESRPLNIHQQYHPTNAPTPN</sequence>
<dbReference type="Proteomes" id="UP000055045">
    <property type="component" value="Unassembled WGS sequence"/>
</dbReference>
<feature type="compositionally biased region" description="Polar residues" evidence="1">
    <location>
        <begin position="90"/>
        <end position="103"/>
    </location>
</feature>
<feature type="region of interest" description="Disordered" evidence="1">
    <location>
        <begin position="51"/>
        <end position="103"/>
    </location>
</feature>
<dbReference type="EMBL" id="LLXE01000094">
    <property type="protein sequence ID" value="KUM62658.1"/>
    <property type="molecule type" value="Genomic_DNA"/>
</dbReference>
<evidence type="ECO:0000256" key="1">
    <source>
        <dbReference type="SAM" id="MobiDB-lite"/>
    </source>
</evidence>
<protein>
    <submittedName>
        <fullName evidence="2">Uncharacterized protein</fullName>
    </submittedName>
</protein>
<comment type="caution">
    <text evidence="2">The sequence shown here is derived from an EMBL/GenBank/DDBJ whole genome shotgun (WGS) entry which is preliminary data.</text>
</comment>
<evidence type="ECO:0000313" key="3">
    <source>
        <dbReference type="Proteomes" id="UP000055045"/>
    </source>
</evidence>
<organism evidence="2 3">
    <name type="scientific">Penicillium freii</name>
    <dbReference type="NCBI Taxonomy" id="48697"/>
    <lineage>
        <taxon>Eukaryota</taxon>
        <taxon>Fungi</taxon>
        <taxon>Dikarya</taxon>
        <taxon>Ascomycota</taxon>
        <taxon>Pezizomycotina</taxon>
        <taxon>Eurotiomycetes</taxon>
        <taxon>Eurotiomycetidae</taxon>
        <taxon>Eurotiales</taxon>
        <taxon>Aspergillaceae</taxon>
        <taxon>Penicillium</taxon>
    </lineage>
</organism>
<gene>
    <name evidence="2" type="ORF">ACN42_g4439</name>
</gene>
<name>A0A117NPM5_PENFR</name>
<accession>A0A117NPM5</accession>
<evidence type="ECO:0000313" key="2">
    <source>
        <dbReference type="EMBL" id="KUM62658.1"/>
    </source>
</evidence>
<keyword evidence="3" id="KW-1185">Reference proteome</keyword>
<reference evidence="2 3" key="1">
    <citation type="submission" date="2015-10" db="EMBL/GenBank/DDBJ databases">
        <title>Genome sequencing of Penicillium freii.</title>
        <authorList>
            <person name="Nguyen H.D."/>
            <person name="Visagie C.M."/>
            <person name="Seifert K.A."/>
        </authorList>
    </citation>
    <scope>NUCLEOTIDE SEQUENCE [LARGE SCALE GENOMIC DNA]</scope>
    <source>
        <strain evidence="2 3">DAOM 242723</strain>
    </source>
</reference>